<accession>A0A379MQ81</accession>
<organism evidence="2 3">
    <name type="scientific">Mycolicibacterium gilvum</name>
    <dbReference type="NCBI Taxonomy" id="1804"/>
    <lineage>
        <taxon>Bacteria</taxon>
        <taxon>Bacillati</taxon>
        <taxon>Actinomycetota</taxon>
        <taxon>Actinomycetes</taxon>
        <taxon>Mycobacteriales</taxon>
        <taxon>Mycobacteriaceae</taxon>
        <taxon>Mycolicibacterium</taxon>
    </lineage>
</organism>
<feature type="region of interest" description="Disordered" evidence="1">
    <location>
        <begin position="71"/>
        <end position="133"/>
    </location>
</feature>
<proteinExistence type="predicted"/>
<feature type="compositionally biased region" description="Polar residues" evidence="1">
    <location>
        <begin position="71"/>
        <end position="80"/>
    </location>
</feature>
<dbReference type="Proteomes" id="UP000254291">
    <property type="component" value="Unassembled WGS sequence"/>
</dbReference>
<gene>
    <name evidence="2" type="ORF">NCTC10742_06146</name>
</gene>
<reference evidence="2 3" key="1">
    <citation type="submission" date="2018-06" db="EMBL/GenBank/DDBJ databases">
        <authorList>
            <consortium name="Pathogen Informatics"/>
            <person name="Doyle S."/>
        </authorList>
    </citation>
    <scope>NUCLEOTIDE SEQUENCE [LARGE SCALE GENOMIC DNA]</scope>
    <source>
        <strain evidence="2 3">NCTC10742</strain>
    </source>
</reference>
<feature type="compositionally biased region" description="Low complexity" evidence="1">
    <location>
        <begin position="81"/>
        <end position="108"/>
    </location>
</feature>
<sequence length="237" mass="25300">MLHLCVFRVRRGPAGAVWARGWRPGPGPLRPAPGPGGSPWCEHRCDHLATAGTSWMWVTVQVASPVMVASNRNADSASPQRSTLSRESSSVESTTMAASSDSSSPRRSGCVVTGNVRPIPTRSPSAAETSALRGNSLGGDEISCPPEQFGVVVGVVEPQHLRQLGGLDQHVALVARYRVHSHRIVRLRTGRSGFAGYVPVPRRAERQTVCAAHQDRIGRRFCSAVTSVAVANLILAM</sequence>
<dbReference type="EMBL" id="UGQM01000010">
    <property type="protein sequence ID" value="SUE32782.1"/>
    <property type="molecule type" value="Genomic_DNA"/>
</dbReference>
<dbReference type="AlphaFoldDB" id="A0A379MQ81"/>
<evidence type="ECO:0000256" key="1">
    <source>
        <dbReference type="SAM" id="MobiDB-lite"/>
    </source>
</evidence>
<evidence type="ECO:0000313" key="2">
    <source>
        <dbReference type="EMBL" id="SUE32782.1"/>
    </source>
</evidence>
<name>A0A379MQ81_9MYCO</name>
<evidence type="ECO:0000313" key="3">
    <source>
        <dbReference type="Proteomes" id="UP000254291"/>
    </source>
</evidence>
<protein>
    <submittedName>
        <fullName evidence="2">Uncharacterized protein</fullName>
    </submittedName>
</protein>